<evidence type="ECO:0000313" key="4">
    <source>
        <dbReference type="Proteomes" id="UP000815677"/>
    </source>
</evidence>
<dbReference type="PROSITE" id="PS50011">
    <property type="entry name" value="PROTEIN_KINASE_DOM"/>
    <property type="match status" value="1"/>
</dbReference>
<dbReference type="PANTHER" id="PTHR13954:SF6">
    <property type="entry name" value="NON-SPECIFIC SERINE_THREONINE PROTEIN KINASE"/>
    <property type="match status" value="1"/>
</dbReference>
<dbReference type="SUPFAM" id="SSF56112">
    <property type="entry name" value="Protein kinase-like (PK-like)"/>
    <property type="match status" value="1"/>
</dbReference>
<dbReference type="Proteomes" id="UP000815677">
    <property type="component" value="Unassembled WGS sequence"/>
</dbReference>
<gene>
    <name evidence="3" type="ORF">MCHLO_10571</name>
</gene>
<dbReference type="PANTHER" id="PTHR13954">
    <property type="entry name" value="IRE1-RELATED"/>
    <property type="match status" value="1"/>
</dbReference>
<reference evidence="3" key="1">
    <citation type="submission" date="2014-09" db="EMBL/GenBank/DDBJ databases">
        <title>Genome sequence of the luminous mushroom Mycena chlorophos for searching fungal bioluminescence genes.</title>
        <authorList>
            <person name="Tanaka Y."/>
            <person name="Kasuga D."/>
            <person name="Oba Y."/>
            <person name="Hase S."/>
            <person name="Sato K."/>
            <person name="Oba Y."/>
            <person name="Sakakibara Y."/>
        </authorList>
    </citation>
    <scope>NUCLEOTIDE SEQUENCE</scope>
</reference>
<evidence type="ECO:0000313" key="3">
    <source>
        <dbReference type="EMBL" id="GAT53634.1"/>
    </source>
</evidence>
<dbReference type="Gene3D" id="1.10.510.10">
    <property type="entry name" value="Transferase(Phosphotransferase) domain 1"/>
    <property type="match status" value="1"/>
</dbReference>
<feature type="domain" description="Protein kinase" evidence="2">
    <location>
        <begin position="137"/>
        <end position="336"/>
    </location>
</feature>
<dbReference type="InterPro" id="IPR045133">
    <property type="entry name" value="IRE1/2-like"/>
</dbReference>
<accession>A0ABQ0LSN2</accession>
<name>A0ABQ0LSN2_MYCCL</name>
<feature type="region of interest" description="Disordered" evidence="1">
    <location>
        <begin position="24"/>
        <end position="49"/>
    </location>
</feature>
<protein>
    <recommendedName>
        <fullName evidence="2">Protein kinase domain-containing protein</fullName>
    </recommendedName>
</protein>
<dbReference type="InterPro" id="IPR011009">
    <property type="entry name" value="Kinase-like_dom_sf"/>
</dbReference>
<organism evidence="3 4">
    <name type="scientific">Mycena chlorophos</name>
    <name type="common">Agaric fungus</name>
    <name type="synonym">Agaricus chlorophos</name>
    <dbReference type="NCBI Taxonomy" id="658473"/>
    <lineage>
        <taxon>Eukaryota</taxon>
        <taxon>Fungi</taxon>
        <taxon>Dikarya</taxon>
        <taxon>Basidiomycota</taxon>
        <taxon>Agaricomycotina</taxon>
        <taxon>Agaricomycetes</taxon>
        <taxon>Agaricomycetidae</taxon>
        <taxon>Agaricales</taxon>
        <taxon>Marasmiineae</taxon>
        <taxon>Mycenaceae</taxon>
        <taxon>Mycena</taxon>
    </lineage>
</organism>
<dbReference type="InterPro" id="IPR000719">
    <property type="entry name" value="Prot_kinase_dom"/>
</dbReference>
<dbReference type="EMBL" id="DF848432">
    <property type="protein sequence ID" value="GAT53634.1"/>
    <property type="molecule type" value="Genomic_DNA"/>
</dbReference>
<evidence type="ECO:0000256" key="1">
    <source>
        <dbReference type="SAM" id="MobiDB-lite"/>
    </source>
</evidence>
<dbReference type="Pfam" id="PF00069">
    <property type="entry name" value="Pkinase"/>
    <property type="match status" value="1"/>
</dbReference>
<evidence type="ECO:0000259" key="2">
    <source>
        <dbReference type="PROSITE" id="PS50011"/>
    </source>
</evidence>
<keyword evidence="4" id="KW-1185">Reference proteome</keyword>
<proteinExistence type="predicted"/>
<sequence length="336" mass="37489">MFRSTQEIPNLVAQVIVRHTSAARQELTAEEDSKRRSRPQTSSSRLSAMSASSNRAFRLVSLGGEMDNDIFDTEGLTIMTCYNLLFQSNGEYFVYHIDGNDYDYSPEGMRLYFESASLVPPEYYRAKIPPALADGSPPTAAPLGSAMDPDVYLKISGPRGYDPTIDPAQLEEFTQAKIQLQELRICEILRASPHPNICRYLGYLRHADGVHIAGLCFQRHVKNLRALVEELPEGEVLPLETCVRIMDGIESGLRHLHGLGFAHNDLNPENVMLDKFGQAVVIDFDSCVEIGASMSGNQGTTFGWEYENTGISKAENDLWALSEIARWLGGKRTYYP</sequence>